<gene>
    <name evidence="3" type="ORF">L602_004400000230</name>
</gene>
<dbReference type="NCBIfam" id="TIGR02605">
    <property type="entry name" value="CxxC_CxxC_SSSS"/>
    <property type="match status" value="1"/>
</dbReference>
<feature type="non-terminal residue" evidence="3">
    <location>
        <position position="89"/>
    </location>
</feature>
<evidence type="ECO:0000313" key="4">
    <source>
        <dbReference type="Proteomes" id="UP000318141"/>
    </source>
</evidence>
<evidence type="ECO:0000313" key="3">
    <source>
        <dbReference type="EMBL" id="TWG81144.1"/>
    </source>
</evidence>
<name>A0A562B7R3_9BURK</name>
<dbReference type="InterPro" id="IPR013429">
    <property type="entry name" value="Regulatory_FmdB_Zinc_ribbon"/>
</dbReference>
<protein>
    <submittedName>
        <fullName evidence="3">Putative FmdB family regulatory protein</fullName>
    </submittedName>
</protein>
<dbReference type="Proteomes" id="UP000318141">
    <property type="component" value="Unassembled WGS sequence"/>
</dbReference>
<organism evidence="3 4">
    <name type="scientific">Cupriavidus gilardii J11</name>
    <dbReference type="NCBI Taxonomy" id="936133"/>
    <lineage>
        <taxon>Bacteria</taxon>
        <taxon>Pseudomonadati</taxon>
        <taxon>Pseudomonadota</taxon>
        <taxon>Betaproteobacteria</taxon>
        <taxon>Burkholderiales</taxon>
        <taxon>Burkholderiaceae</taxon>
        <taxon>Cupriavidus</taxon>
    </lineage>
</organism>
<sequence length="89" mass="9494">MPTYDYACPHCGGFDALRPLARRDEPAACPACGAASPRVWAAPARLARLDGATRHAMETNERSANQPRTLGEYTDRPAADAARADGARP</sequence>
<keyword evidence="4" id="KW-1185">Reference proteome</keyword>
<dbReference type="EMBL" id="VLJN01000039">
    <property type="protein sequence ID" value="TWG81144.1"/>
    <property type="molecule type" value="Genomic_DNA"/>
</dbReference>
<accession>A0A562B7R3</accession>
<comment type="caution">
    <text evidence="3">The sequence shown here is derived from an EMBL/GenBank/DDBJ whole genome shotgun (WGS) entry which is preliminary data.</text>
</comment>
<reference evidence="3 4" key="1">
    <citation type="submission" date="2019-07" db="EMBL/GenBank/DDBJ databases">
        <title>Genome sequencing of lignin-degrading bacterial isolates.</title>
        <authorList>
            <person name="Gladden J."/>
        </authorList>
    </citation>
    <scope>NUCLEOTIDE SEQUENCE [LARGE SCALE GENOMIC DNA]</scope>
    <source>
        <strain evidence="3 4">J11</strain>
    </source>
</reference>
<dbReference type="Pfam" id="PF09723">
    <property type="entry name" value="Zn_ribbon_8"/>
    <property type="match status" value="1"/>
</dbReference>
<proteinExistence type="predicted"/>
<evidence type="ECO:0000259" key="2">
    <source>
        <dbReference type="SMART" id="SM00834"/>
    </source>
</evidence>
<dbReference type="AlphaFoldDB" id="A0A562B7R3"/>
<dbReference type="SMART" id="SM00834">
    <property type="entry name" value="CxxC_CXXC_SSSS"/>
    <property type="match status" value="1"/>
</dbReference>
<feature type="compositionally biased region" description="Basic and acidic residues" evidence="1">
    <location>
        <begin position="73"/>
        <end position="89"/>
    </location>
</feature>
<feature type="compositionally biased region" description="Basic and acidic residues" evidence="1">
    <location>
        <begin position="52"/>
        <end position="61"/>
    </location>
</feature>
<feature type="region of interest" description="Disordered" evidence="1">
    <location>
        <begin position="52"/>
        <end position="89"/>
    </location>
</feature>
<evidence type="ECO:0000256" key="1">
    <source>
        <dbReference type="SAM" id="MobiDB-lite"/>
    </source>
</evidence>
<feature type="domain" description="Putative regulatory protein FmdB zinc ribbon" evidence="2">
    <location>
        <begin position="1"/>
        <end position="41"/>
    </location>
</feature>